<feature type="transmembrane region" description="Helical" evidence="8">
    <location>
        <begin position="527"/>
        <end position="545"/>
    </location>
</feature>
<evidence type="ECO:0000256" key="4">
    <source>
        <dbReference type="ARBA" id="ARBA00022748"/>
    </source>
</evidence>
<keyword evidence="9" id="KW-0732">Signal</keyword>
<dbReference type="Gene3D" id="2.60.40.1250">
    <property type="entry name" value="Thiol:disulfide interchange protein DsbD, N-terminal domain"/>
    <property type="match status" value="2"/>
</dbReference>
<feature type="chain" id="PRO_5046348955" evidence="9">
    <location>
        <begin position="21"/>
        <end position="728"/>
    </location>
</feature>
<evidence type="ECO:0000256" key="5">
    <source>
        <dbReference type="ARBA" id="ARBA00022989"/>
    </source>
</evidence>
<protein>
    <submittedName>
        <fullName evidence="11">Thioredoxin family protein</fullName>
    </submittedName>
</protein>
<dbReference type="PANTHER" id="PTHR32234:SF3">
    <property type="entry name" value="SUPPRESSION OF COPPER SENSITIVITY PROTEIN"/>
    <property type="match status" value="1"/>
</dbReference>
<dbReference type="PROSITE" id="PS51352">
    <property type="entry name" value="THIOREDOXIN_2"/>
    <property type="match status" value="1"/>
</dbReference>
<evidence type="ECO:0000256" key="1">
    <source>
        <dbReference type="ARBA" id="ARBA00004651"/>
    </source>
</evidence>
<keyword evidence="7" id="KW-0676">Redox-active center</keyword>
<dbReference type="InterPro" id="IPR036249">
    <property type="entry name" value="Thioredoxin-like_sf"/>
</dbReference>
<keyword evidence="2" id="KW-1003">Cell membrane</keyword>
<dbReference type="InterPro" id="IPR003834">
    <property type="entry name" value="Cyt_c_assmbl_TM_dom"/>
</dbReference>
<evidence type="ECO:0000259" key="10">
    <source>
        <dbReference type="PROSITE" id="PS51352"/>
    </source>
</evidence>
<reference evidence="11" key="1">
    <citation type="submission" date="2022-04" db="EMBL/GenBank/DDBJ databases">
        <title>Lysobacter sp. CAU 1642 isolated from sea sand.</title>
        <authorList>
            <person name="Kim W."/>
        </authorList>
    </citation>
    <scope>NUCLEOTIDE SEQUENCE</scope>
    <source>
        <strain evidence="11">CAU 1642</strain>
    </source>
</reference>
<proteinExistence type="predicted"/>
<evidence type="ECO:0000256" key="2">
    <source>
        <dbReference type="ARBA" id="ARBA00022475"/>
    </source>
</evidence>
<accession>A0ABT0GCP1</accession>
<dbReference type="InterPro" id="IPR013766">
    <property type="entry name" value="Thioredoxin_domain"/>
</dbReference>
<feature type="transmembrane region" description="Helical" evidence="8">
    <location>
        <begin position="411"/>
        <end position="432"/>
    </location>
</feature>
<dbReference type="InterPro" id="IPR028250">
    <property type="entry name" value="DsbDN"/>
</dbReference>
<keyword evidence="3 8" id="KW-0812">Transmembrane</keyword>
<sequence>MLKLLSWPLLALALLAPAQAAVDESDLLPVDEAFVLTHEVEPDGNIVLRWDIAEGYYLYRHRFAVEAEPGFRLDSVVWPPGTPHEDEFFGKTETYRGSVTARLLGAPEARTARLALRYQGCADLGICYPPQKRSLEVALPDGMAVAPAPALPIGLPAGPSSPLLPGAAPPSGGVVDAEPLPPEQAFGVEAIANSGGELLLRFTPAPGYYLYRDKTRLALRETEGIALGVPGWPEATPHRDEHFGEVMVYFDQVEVPLPLRRARGEAMRLVLDVEIQGCQTDGICYPPMQRVLDIALPAADPASLVDPVALAGEERAPASGGETLPHAGLALLFALLGGLILNLMPCVLPVLSFKLIGLAESRESVAAARRHALWYTAGVLLSFAAIGLGVLALREGGQALGWGFQLQQPAVVAGLVYVMLAVGLSLSGLFQIGAGLAGAGQSLAQRGGRSGDFFTGVLAVVVATPCTAPFMGGALAFAFAAPPLLALAVFLALGLGLALPFLLIGLVPALGRLLPRPGAWMETLKQLLAFPMYLTAVWLVWVLAKQRGADAVGWVLIGATLLGLAGWALGQAQQRARRWGLALGVAALLAAMWPLFAVSALPAAPSTTAQRSSDGSEPYSAAALAEARRAGRVVFVNMTADWCVTCKANEKSVLSGAAFAEAMQASGAVYLKGDWTNVDPAITAFLEDHGAVGVPLYVVFPADGGDGRRLPTLLTDAIVTQALEDARR</sequence>
<dbReference type="SUPFAM" id="SSF74863">
    <property type="entry name" value="Thiol:disulfide interchange protein DsbD, N-terminal domain (DsbD-alpha)"/>
    <property type="match status" value="2"/>
</dbReference>
<feature type="transmembrane region" description="Helical" evidence="8">
    <location>
        <begin position="329"/>
        <end position="351"/>
    </location>
</feature>
<feature type="transmembrane region" description="Helical" evidence="8">
    <location>
        <begin position="581"/>
        <end position="604"/>
    </location>
</feature>
<evidence type="ECO:0000256" key="9">
    <source>
        <dbReference type="SAM" id="SignalP"/>
    </source>
</evidence>
<dbReference type="Gene3D" id="3.40.30.10">
    <property type="entry name" value="Glutaredoxin"/>
    <property type="match status" value="1"/>
</dbReference>
<dbReference type="PANTHER" id="PTHR32234">
    <property type="entry name" value="THIOL:DISULFIDE INTERCHANGE PROTEIN DSBD"/>
    <property type="match status" value="1"/>
</dbReference>
<comment type="subcellular location">
    <subcellularLocation>
        <location evidence="1">Cell membrane</location>
        <topology evidence="1">Multi-pass membrane protein</topology>
    </subcellularLocation>
</comment>
<name>A0ABT0GCP1_9GAMM</name>
<feature type="transmembrane region" description="Helical" evidence="8">
    <location>
        <begin position="485"/>
        <end position="507"/>
    </location>
</feature>
<organism evidence="11 12">
    <name type="scientific">Pseudomarimonas salicorniae</name>
    <dbReference type="NCBI Taxonomy" id="2933270"/>
    <lineage>
        <taxon>Bacteria</taxon>
        <taxon>Pseudomonadati</taxon>
        <taxon>Pseudomonadota</taxon>
        <taxon>Gammaproteobacteria</taxon>
        <taxon>Lysobacterales</taxon>
        <taxon>Lysobacteraceae</taxon>
        <taxon>Pseudomarimonas</taxon>
    </lineage>
</organism>
<dbReference type="RefSeq" id="WP_248204249.1">
    <property type="nucleotide sequence ID" value="NZ_JALNMH010000001.1"/>
</dbReference>
<evidence type="ECO:0000313" key="12">
    <source>
        <dbReference type="Proteomes" id="UP001431449"/>
    </source>
</evidence>
<comment type="caution">
    <text evidence="11">The sequence shown here is derived from an EMBL/GenBank/DDBJ whole genome shotgun (WGS) entry which is preliminary data.</text>
</comment>
<evidence type="ECO:0000256" key="7">
    <source>
        <dbReference type="ARBA" id="ARBA00023284"/>
    </source>
</evidence>
<feature type="transmembrane region" description="Helical" evidence="8">
    <location>
        <begin position="453"/>
        <end position="479"/>
    </location>
</feature>
<dbReference type="Pfam" id="PF11412">
    <property type="entry name" value="DsbD_N"/>
    <property type="match status" value="2"/>
</dbReference>
<dbReference type="SUPFAM" id="SSF52833">
    <property type="entry name" value="Thioredoxin-like"/>
    <property type="match status" value="1"/>
</dbReference>
<evidence type="ECO:0000313" key="11">
    <source>
        <dbReference type="EMBL" id="MCK7592213.1"/>
    </source>
</evidence>
<dbReference type="InterPro" id="IPR036929">
    <property type="entry name" value="DsbDN_sf"/>
</dbReference>
<feature type="domain" description="Thioredoxin" evidence="10">
    <location>
        <begin position="598"/>
        <end position="728"/>
    </location>
</feature>
<feature type="transmembrane region" description="Helical" evidence="8">
    <location>
        <begin position="372"/>
        <end position="391"/>
    </location>
</feature>
<feature type="transmembrane region" description="Helical" evidence="8">
    <location>
        <begin position="551"/>
        <end position="569"/>
    </location>
</feature>
<dbReference type="Pfam" id="PF13899">
    <property type="entry name" value="Thioredoxin_7"/>
    <property type="match status" value="1"/>
</dbReference>
<dbReference type="Pfam" id="PF02683">
    <property type="entry name" value="DsbD_TM"/>
    <property type="match status" value="1"/>
</dbReference>
<keyword evidence="12" id="KW-1185">Reference proteome</keyword>
<evidence type="ECO:0000256" key="8">
    <source>
        <dbReference type="SAM" id="Phobius"/>
    </source>
</evidence>
<dbReference type="Proteomes" id="UP001431449">
    <property type="component" value="Unassembled WGS sequence"/>
</dbReference>
<feature type="signal peptide" evidence="9">
    <location>
        <begin position="1"/>
        <end position="20"/>
    </location>
</feature>
<keyword evidence="6 8" id="KW-0472">Membrane</keyword>
<evidence type="ECO:0000256" key="3">
    <source>
        <dbReference type="ARBA" id="ARBA00022692"/>
    </source>
</evidence>
<dbReference type="InterPro" id="IPR035671">
    <property type="entry name" value="DsbD_gamma"/>
</dbReference>
<dbReference type="EMBL" id="JALNMH010000001">
    <property type="protein sequence ID" value="MCK7592213.1"/>
    <property type="molecule type" value="Genomic_DNA"/>
</dbReference>
<keyword evidence="5 8" id="KW-1133">Transmembrane helix</keyword>
<evidence type="ECO:0000256" key="6">
    <source>
        <dbReference type="ARBA" id="ARBA00023136"/>
    </source>
</evidence>
<dbReference type="PROSITE" id="PS00194">
    <property type="entry name" value="THIOREDOXIN_1"/>
    <property type="match status" value="1"/>
</dbReference>
<keyword evidence="4" id="KW-0201">Cytochrome c-type biogenesis</keyword>
<dbReference type="InterPro" id="IPR017937">
    <property type="entry name" value="Thioredoxin_CS"/>
</dbReference>
<dbReference type="CDD" id="cd02953">
    <property type="entry name" value="DsbDgamma"/>
    <property type="match status" value="1"/>
</dbReference>
<gene>
    <name evidence="11" type="ORF">M0G41_00855</name>
</gene>